<proteinExistence type="predicted"/>
<reference evidence="1" key="1">
    <citation type="journal article" date="2021" name="New Phytol.">
        <title>Evolutionary innovations through gain and loss of genes in the ectomycorrhizal Boletales.</title>
        <authorList>
            <person name="Wu G."/>
            <person name="Miyauchi S."/>
            <person name="Morin E."/>
            <person name="Kuo A."/>
            <person name="Drula E."/>
            <person name="Varga T."/>
            <person name="Kohler A."/>
            <person name="Feng B."/>
            <person name="Cao Y."/>
            <person name="Lipzen A."/>
            <person name="Daum C."/>
            <person name="Hundley H."/>
            <person name="Pangilinan J."/>
            <person name="Johnson J."/>
            <person name="Barry K."/>
            <person name="LaButti K."/>
            <person name="Ng V."/>
            <person name="Ahrendt S."/>
            <person name="Min B."/>
            <person name="Choi I.G."/>
            <person name="Park H."/>
            <person name="Plett J.M."/>
            <person name="Magnuson J."/>
            <person name="Spatafora J.W."/>
            <person name="Nagy L.G."/>
            <person name="Henrissat B."/>
            <person name="Grigoriev I.V."/>
            <person name="Yang Z.L."/>
            <person name="Xu J."/>
            <person name="Martin F.M."/>
        </authorList>
    </citation>
    <scope>NUCLEOTIDE SEQUENCE</scope>
    <source>
        <strain evidence="1">KUC20120723A-06</strain>
    </source>
</reference>
<protein>
    <submittedName>
        <fullName evidence="1">Uncharacterized protein</fullName>
    </submittedName>
</protein>
<dbReference type="EMBL" id="MU266546">
    <property type="protein sequence ID" value="KAH7921011.1"/>
    <property type="molecule type" value="Genomic_DNA"/>
</dbReference>
<comment type="caution">
    <text evidence="1">The sequence shown here is derived from an EMBL/GenBank/DDBJ whole genome shotgun (WGS) entry which is preliminary data.</text>
</comment>
<keyword evidence="2" id="KW-1185">Reference proteome</keyword>
<dbReference type="Proteomes" id="UP000790709">
    <property type="component" value="Unassembled WGS sequence"/>
</dbReference>
<evidence type="ECO:0000313" key="2">
    <source>
        <dbReference type="Proteomes" id="UP000790709"/>
    </source>
</evidence>
<organism evidence="1 2">
    <name type="scientific">Leucogyrophana mollusca</name>
    <dbReference type="NCBI Taxonomy" id="85980"/>
    <lineage>
        <taxon>Eukaryota</taxon>
        <taxon>Fungi</taxon>
        <taxon>Dikarya</taxon>
        <taxon>Basidiomycota</taxon>
        <taxon>Agaricomycotina</taxon>
        <taxon>Agaricomycetes</taxon>
        <taxon>Agaricomycetidae</taxon>
        <taxon>Boletales</taxon>
        <taxon>Boletales incertae sedis</taxon>
        <taxon>Leucogyrophana</taxon>
    </lineage>
</organism>
<gene>
    <name evidence="1" type="ORF">BV22DRAFT_760453</name>
</gene>
<accession>A0ACB8B5L1</accession>
<name>A0ACB8B5L1_9AGAM</name>
<evidence type="ECO:0000313" key="1">
    <source>
        <dbReference type="EMBL" id="KAH7921011.1"/>
    </source>
</evidence>
<sequence length="315" mass="35444">MILLAETPFRVSHFPPRLYSYKLKIVPFLRYLHTIPSLSLHPMLQGLPFDVLFEIMKYLEVIDIVRMRLVSKKFHCWEVTRDRGLWSALYRTSRLPRPPGPFSWQSIELLEDNLVTSATVARNLSPNCTARPVSSRIINIGSGNRDHAIGLVAGRWLLASDYSRIRCFDLDHADSESTVVYNTEHTYFGCFSGYGVTGHSMSFVVTATNGTCGHTGGSINVFKLGDGSQPALLGHLVSIVPLRYHANQIKVVLGPRLLAIYPTESQDLHAQVIIMDTQTYHLYQLPSNVSDRQVRAILLYQKCGFELILGLLARS</sequence>